<organism evidence="2 3">
    <name type="scientific">Periconia macrospinosa</name>
    <dbReference type="NCBI Taxonomy" id="97972"/>
    <lineage>
        <taxon>Eukaryota</taxon>
        <taxon>Fungi</taxon>
        <taxon>Dikarya</taxon>
        <taxon>Ascomycota</taxon>
        <taxon>Pezizomycotina</taxon>
        <taxon>Dothideomycetes</taxon>
        <taxon>Pleosporomycetidae</taxon>
        <taxon>Pleosporales</taxon>
        <taxon>Massarineae</taxon>
        <taxon>Periconiaceae</taxon>
        <taxon>Periconia</taxon>
    </lineage>
</organism>
<protein>
    <submittedName>
        <fullName evidence="2">Acyl-CoA N-acyltransferase</fullName>
    </submittedName>
</protein>
<name>A0A2V1E0F9_9PLEO</name>
<dbReference type="CDD" id="cd04301">
    <property type="entry name" value="NAT_SF"/>
    <property type="match status" value="1"/>
</dbReference>
<accession>A0A2V1E0F9</accession>
<reference evidence="2 3" key="1">
    <citation type="journal article" date="2018" name="Sci. Rep.">
        <title>Comparative genomics provides insights into the lifestyle and reveals functional heterogeneity of dark septate endophytic fungi.</title>
        <authorList>
            <person name="Knapp D.G."/>
            <person name="Nemeth J.B."/>
            <person name="Barry K."/>
            <person name="Hainaut M."/>
            <person name="Henrissat B."/>
            <person name="Johnson J."/>
            <person name="Kuo A."/>
            <person name="Lim J.H.P."/>
            <person name="Lipzen A."/>
            <person name="Nolan M."/>
            <person name="Ohm R.A."/>
            <person name="Tamas L."/>
            <person name="Grigoriev I.V."/>
            <person name="Spatafora J.W."/>
            <person name="Nagy L.G."/>
            <person name="Kovacs G.M."/>
        </authorList>
    </citation>
    <scope>NUCLEOTIDE SEQUENCE [LARGE SCALE GENOMIC DNA]</scope>
    <source>
        <strain evidence="2 3">DSE2036</strain>
    </source>
</reference>
<dbReference type="SUPFAM" id="SSF55729">
    <property type="entry name" value="Acyl-CoA N-acyltransferases (Nat)"/>
    <property type="match status" value="1"/>
</dbReference>
<evidence type="ECO:0000313" key="3">
    <source>
        <dbReference type="Proteomes" id="UP000244855"/>
    </source>
</evidence>
<dbReference type="InterPro" id="IPR052523">
    <property type="entry name" value="Trichothecene_AcTrans"/>
</dbReference>
<proteinExistence type="predicted"/>
<keyword evidence="2" id="KW-0012">Acyltransferase</keyword>
<dbReference type="PANTHER" id="PTHR42791:SF14">
    <property type="entry name" value="N-ACETYLTRANSFERASE DOMAIN-CONTAINING PROTEIN"/>
    <property type="match status" value="1"/>
</dbReference>
<dbReference type="InterPro" id="IPR000182">
    <property type="entry name" value="GNAT_dom"/>
</dbReference>
<dbReference type="OrthoDB" id="2115692at2759"/>
<dbReference type="PROSITE" id="PS51186">
    <property type="entry name" value="GNAT"/>
    <property type="match status" value="1"/>
</dbReference>
<keyword evidence="3" id="KW-1185">Reference proteome</keyword>
<dbReference type="InterPro" id="IPR016181">
    <property type="entry name" value="Acyl_CoA_acyltransferase"/>
</dbReference>
<dbReference type="EMBL" id="KZ805327">
    <property type="protein sequence ID" value="PVI03776.1"/>
    <property type="molecule type" value="Genomic_DNA"/>
</dbReference>
<keyword evidence="2" id="KW-0808">Transferase</keyword>
<dbReference type="STRING" id="97972.A0A2V1E0F9"/>
<gene>
    <name evidence="2" type="ORF">DM02DRAFT_726217</name>
</gene>
<dbReference type="PANTHER" id="PTHR42791">
    <property type="entry name" value="GNAT FAMILY ACETYLTRANSFERASE"/>
    <property type="match status" value="1"/>
</dbReference>
<evidence type="ECO:0000313" key="2">
    <source>
        <dbReference type="EMBL" id="PVI03776.1"/>
    </source>
</evidence>
<evidence type="ECO:0000259" key="1">
    <source>
        <dbReference type="PROSITE" id="PS51186"/>
    </source>
</evidence>
<dbReference type="Gene3D" id="3.40.630.30">
    <property type="match status" value="1"/>
</dbReference>
<feature type="domain" description="N-acetyltransferase" evidence="1">
    <location>
        <begin position="3"/>
        <end position="207"/>
    </location>
</feature>
<sequence length="208" mass="23635">MPLEIRPITEADLRDYVETAAKAFAGTLVAKISPPSEESTQKQIAKTLKSLKEEPDLRLLKVVDTELNDKVVACAKWRINEKERTEEEIQTMLPVPDRENDSAVSIELQEYLARVRRKYMGTKPFVFLSLLVVHPDHQRRGAGAQLLQWGIEKADELRLPCFLESSDAGKPLYLKYGFEPLEVTTWDNTKYGFEGITTNTCMIRPVPA</sequence>
<dbReference type="AlphaFoldDB" id="A0A2V1E0F9"/>
<dbReference type="GO" id="GO:0016747">
    <property type="term" value="F:acyltransferase activity, transferring groups other than amino-acyl groups"/>
    <property type="evidence" value="ECO:0007669"/>
    <property type="project" value="InterPro"/>
</dbReference>
<dbReference type="Proteomes" id="UP000244855">
    <property type="component" value="Unassembled WGS sequence"/>
</dbReference>
<dbReference type="Pfam" id="PF13508">
    <property type="entry name" value="Acetyltransf_7"/>
    <property type="match status" value="1"/>
</dbReference>